<gene>
    <name evidence="4" type="ORF">KP509_10G035900</name>
</gene>
<dbReference type="InterPro" id="IPR052806">
    <property type="entry name" value="Fasciclin-like_AGP"/>
</dbReference>
<evidence type="ECO:0000256" key="1">
    <source>
        <dbReference type="SAM" id="MobiDB-lite"/>
    </source>
</evidence>
<dbReference type="OMA" id="FDGQHIA"/>
<feature type="domain" description="FAS1" evidence="3">
    <location>
        <begin position="23"/>
        <end position="155"/>
    </location>
</feature>
<dbReference type="PANTHER" id="PTHR33985:SF29">
    <property type="entry name" value="FAS1 DOMAIN-CONTAINING PROTEIN"/>
    <property type="match status" value="1"/>
</dbReference>
<dbReference type="PROSITE" id="PS50213">
    <property type="entry name" value="FAS1"/>
    <property type="match status" value="1"/>
</dbReference>
<feature type="chain" id="PRO_5035824475" description="FAS1 domain-containing protein" evidence="2">
    <location>
        <begin position="17"/>
        <end position="240"/>
    </location>
</feature>
<dbReference type="Pfam" id="PF02469">
    <property type="entry name" value="Fasciclin"/>
    <property type="match status" value="1"/>
</dbReference>
<comment type="caution">
    <text evidence="4">The sequence shown here is derived from an EMBL/GenBank/DDBJ whole genome shotgun (WGS) entry which is preliminary data.</text>
</comment>
<evidence type="ECO:0000313" key="4">
    <source>
        <dbReference type="EMBL" id="KAH7427252.1"/>
    </source>
</evidence>
<dbReference type="SMART" id="SM00554">
    <property type="entry name" value="FAS1"/>
    <property type="match status" value="1"/>
</dbReference>
<keyword evidence="2" id="KW-0732">Signal</keyword>
<proteinExistence type="predicted"/>
<dbReference type="Proteomes" id="UP000825935">
    <property type="component" value="Chromosome 10"/>
</dbReference>
<dbReference type="FunFam" id="2.30.180.10:FF:000046">
    <property type="entry name" value="Fasciclin-like arabinogalactan family protein"/>
    <property type="match status" value="1"/>
</dbReference>
<dbReference type="Gene3D" id="2.30.180.10">
    <property type="entry name" value="FAS1 domain"/>
    <property type="match status" value="1"/>
</dbReference>
<evidence type="ECO:0000259" key="3">
    <source>
        <dbReference type="PROSITE" id="PS50213"/>
    </source>
</evidence>
<dbReference type="OrthoDB" id="1525874at2759"/>
<evidence type="ECO:0000313" key="5">
    <source>
        <dbReference type="Proteomes" id="UP000825935"/>
    </source>
</evidence>
<sequence>MLVVLFLLSTLPKAAATDELAAYEQMIVGVLREHGFLMLATSIQLADSPLISETRLPTSFTLFAPSDMAMVSVHLKPELLLPLLRYHISPNRLEMGDLLTMPLGMRIGTLLPGSSLLVTSNNTSTRPFTIDNVPIVLPDIFVGDMLVIHGINHVFDAQSFGFGFGMPILLPPPMPIARPVSSPPPFFPFLPPIPGLPPLPGILPYPNFPSPPAKRKNSESASASRQSPIFHFPQQNPPLP</sequence>
<dbReference type="SUPFAM" id="SSF82153">
    <property type="entry name" value="FAS1 domain"/>
    <property type="match status" value="1"/>
</dbReference>
<dbReference type="AlphaFoldDB" id="A0A8T2TWG9"/>
<dbReference type="InterPro" id="IPR000782">
    <property type="entry name" value="FAS1_domain"/>
</dbReference>
<reference evidence="4" key="1">
    <citation type="submission" date="2021-08" db="EMBL/GenBank/DDBJ databases">
        <title>WGS assembly of Ceratopteris richardii.</title>
        <authorList>
            <person name="Marchant D.B."/>
            <person name="Chen G."/>
            <person name="Jenkins J."/>
            <person name="Shu S."/>
            <person name="Leebens-Mack J."/>
            <person name="Grimwood J."/>
            <person name="Schmutz J."/>
            <person name="Soltis P."/>
            <person name="Soltis D."/>
            <person name="Chen Z.-H."/>
        </authorList>
    </citation>
    <scope>NUCLEOTIDE SEQUENCE</scope>
    <source>
        <strain evidence="4">Whitten #5841</strain>
        <tissue evidence="4">Leaf</tissue>
    </source>
</reference>
<organism evidence="4 5">
    <name type="scientific">Ceratopteris richardii</name>
    <name type="common">Triangle waterfern</name>
    <dbReference type="NCBI Taxonomy" id="49495"/>
    <lineage>
        <taxon>Eukaryota</taxon>
        <taxon>Viridiplantae</taxon>
        <taxon>Streptophyta</taxon>
        <taxon>Embryophyta</taxon>
        <taxon>Tracheophyta</taxon>
        <taxon>Polypodiopsida</taxon>
        <taxon>Polypodiidae</taxon>
        <taxon>Polypodiales</taxon>
        <taxon>Pteridineae</taxon>
        <taxon>Pteridaceae</taxon>
        <taxon>Parkerioideae</taxon>
        <taxon>Ceratopteris</taxon>
    </lineage>
</organism>
<dbReference type="EMBL" id="CM035415">
    <property type="protein sequence ID" value="KAH7427252.1"/>
    <property type="molecule type" value="Genomic_DNA"/>
</dbReference>
<keyword evidence="5" id="KW-1185">Reference proteome</keyword>
<feature type="signal peptide" evidence="2">
    <location>
        <begin position="1"/>
        <end position="16"/>
    </location>
</feature>
<evidence type="ECO:0000256" key="2">
    <source>
        <dbReference type="SAM" id="SignalP"/>
    </source>
</evidence>
<feature type="region of interest" description="Disordered" evidence="1">
    <location>
        <begin position="207"/>
        <end position="240"/>
    </location>
</feature>
<accession>A0A8T2TWG9</accession>
<name>A0A8T2TWG9_CERRI</name>
<protein>
    <recommendedName>
        <fullName evidence="3">FAS1 domain-containing protein</fullName>
    </recommendedName>
</protein>
<dbReference type="PANTHER" id="PTHR33985">
    <property type="entry name" value="OS02G0491300 PROTEIN-RELATED"/>
    <property type="match status" value="1"/>
</dbReference>
<dbReference type="InterPro" id="IPR036378">
    <property type="entry name" value="FAS1_dom_sf"/>
</dbReference>